<reference evidence="5" key="1">
    <citation type="journal article" date="2020" name="Stud. Mycol.">
        <title>101 Dothideomycetes genomes: a test case for predicting lifestyles and emergence of pathogens.</title>
        <authorList>
            <person name="Haridas S."/>
            <person name="Albert R."/>
            <person name="Binder M."/>
            <person name="Bloem J."/>
            <person name="Labutti K."/>
            <person name="Salamov A."/>
            <person name="Andreopoulos B."/>
            <person name="Baker S."/>
            <person name="Barry K."/>
            <person name="Bills G."/>
            <person name="Bluhm B."/>
            <person name="Cannon C."/>
            <person name="Castanera R."/>
            <person name="Culley D."/>
            <person name="Daum C."/>
            <person name="Ezra D."/>
            <person name="Gonzalez J."/>
            <person name="Henrissat B."/>
            <person name="Kuo A."/>
            <person name="Liang C."/>
            <person name="Lipzen A."/>
            <person name="Lutzoni F."/>
            <person name="Magnuson J."/>
            <person name="Mondo S."/>
            <person name="Nolan M."/>
            <person name="Ohm R."/>
            <person name="Pangilinan J."/>
            <person name="Park H.-J."/>
            <person name="Ramirez L."/>
            <person name="Alfaro M."/>
            <person name="Sun H."/>
            <person name="Tritt A."/>
            <person name="Yoshinaga Y."/>
            <person name="Zwiers L.-H."/>
            <person name="Turgeon B."/>
            <person name="Goodwin S."/>
            <person name="Spatafora J."/>
            <person name="Crous P."/>
            <person name="Grigoriev I."/>
        </authorList>
    </citation>
    <scope>NUCLEOTIDE SEQUENCE</scope>
    <source>
        <strain evidence="5">CBS 480.64</strain>
    </source>
</reference>
<feature type="disulfide bond" evidence="3">
    <location>
        <begin position="55"/>
        <end position="377"/>
    </location>
</feature>
<dbReference type="Proteomes" id="UP000799421">
    <property type="component" value="Unassembled WGS sequence"/>
</dbReference>
<feature type="disulfide bond" evidence="3">
    <location>
        <begin position="403"/>
        <end position="411"/>
    </location>
</feature>
<evidence type="ECO:0000313" key="5">
    <source>
        <dbReference type="EMBL" id="KAF2860794.1"/>
    </source>
</evidence>
<dbReference type="EMBL" id="MU005978">
    <property type="protein sequence ID" value="KAF2860794.1"/>
    <property type="molecule type" value="Genomic_DNA"/>
</dbReference>
<feature type="disulfide bond" evidence="3">
    <location>
        <begin position="241"/>
        <end position="254"/>
    </location>
</feature>
<evidence type="ECO:0000256" key="3">
    <source>
        <dbReference type="PIRSR" id="PIRSR000894-2"/>
    </source>
</evidence>
<keyword evidence="4" id="KW-0732">Signal</keyword>
<evidence type="ECO:0000256" key="1">
    <source>
        <dbReference type="ARBA" id="ARBA00022801"/>
    </source>
</evidence>
<dbReference type="InterPro" id="IPR000560">
    <property type="entry name" value="His_Pase_clade-2"/>
</dbReference>
<dbReference type="Pfam" id="PF00328">
    <property type="entry name" value="His_Phos_2"/>
    <property type="match status" value="1"/>
</dbReference>
<evidence type="ECO:0000313" key="6">
    <source>
        <dbReference type="Proteomes" id="UP000799421"/>
    </source>
</evidence>
<evidence type="ECO:0000256" key="2">
    <source>
        <dbReference type="ARBA" id="ARBA00023180"/>
    </source>
</evidence>
<sequence>MAKFILTCFLALAAAQGQRPLYSDYEFNPLEHLAGTTPFFEPSDPPRGPPPPRNCKVTKSAHLVRHAAINANDFDYETYLHPFVEKISNSSVDWIRVPGLSFLDGWKAPQTEELELVTRTGKLEAAQLGVQISYRYPELRLPKRIWSSSAERTYVSAKSFIRGLEMEDNDISLVVLDEGKKAGADSLTPYKSCPAYSSSAGSKESQKYVDVYTKPIIARLRAQAPGMNWTSSDIVAMFEWCGYETVMRGSSAFCSSDLFTPDEWLAFEYAQDIQYFYNSGYGSNVAGYIGYPWVEATISTLLDPPKNDEQDIYVSFTHRELPPAVLVAMGLFNNTEFTPGASINATMPFDRINYGRAWKSSYILPFLTNIAIEKMACSGSYGYANGTYYRAMVNQSPQTLAACHDGPAESCSEAGLTEYLKQRKELFGGFSKACGATYSNTTDTLGIYTRNLTGVTVGKRGVM</sequence>
<dbReference type="Gene3D" id="3.40.50.1240">
    <property type="entry name" value="Phosphoglycerate mutase-like"/>
    <property type="match status" value="1"/>
</dbReference>
<dbReference type="GO" id="GO:0003993">
    <property type="term" value="F:acid phosphatase activity"/>
    <property type="evidence" value="ECO:0007669"/>
    <property type="project" value="TreeGrafter"/>
</dbReference>
<gene>
    <name evidence="5" type="ORF">K470DRAFT_216520</name>
</gene>
<dbReference type="GO" id="GO:0009277">
    <property type="term" value="C:fungal-type cell wall"/>
    <property type="evidence" value="ECO:0007669"/>
    <property type="project" value="TreeGrafter"/>
</dbReference>
<keyword evidence="1" id="KW-0378">Hydrolase</keyword>
<feature type="signal peptide" evidence="4">
    <location>
        <begin position="1"/>
        <end position="17"/>
    </location>
</feature>
<protein>
    <submittedName>
        <fullName evidence="5">Putative histidine acid phosphatase</fullName>
    </submittedName>
</protein>
<dbReference type="InterPro" id="IPR029033">
    <property type="entry name" value="His_PPase_superfam"/>
</dbReference>
<proteinExistence type="predicted"/>
<organism evidence="5 6">
    <name type="scientific">Piedraia hortae CBS 480.64</name>
    <dbReference type="NCBI Taxonomy" id="1314780"/>
    <lineage>
        <taxon>Eukaryota</taxon>
        <taxon>Fungi</taxon>
        <taxon>Dikarya</taxon>
        <taxon>Ascomycota</taxon>
        <taxon>Pezizomycotina</taxon>
        <taxon>Dothideomycetes</taxon>
        <taxon>Dothideomycetidae</taxon>
        <taxon>Capnodiales</taxon>
        <taxon>Piedraiaceae</taxon>
        <taxon>Piedraia</taxon>
    </lineage>
</organism>
<dbReference type="PIRSF" id="PIRSF000894">
    <property type="entry name" value="Acid_phosphatase"/>
    <property type="match status" value="1"/>
</dbReference>
<dbReference type="CDD" id="cd07061">
    <property type="entry name" value="HP_HAP_like"/>
    <property type="match status" value="1"/>
</dbReference>
<dbReference type="AlphaFoldDB" id="A0A6A7C008"/>
<keyword evidence="6" id="KW-1185">Reference proteome</keyword>
<dbReference type="SUPFAM" id="SSF53254">
    <property type="entry name" value="Phosphoglycerate mutase-like"/>
    <property type="match status" value="1"/>
</dbReference>
<feature type="chain" id="PRO_5025668773" evidence="4">
    <location>
        <begin position="18"/>
        <end position="463"/>
    </location>
</feature>
<keyword evidence="2" id="KW-0325">Glycoprotein</keyword>
<name>A0A6A7C008_9PEZI</name>
<keyword evidence="3" id="KW-1015">Disulfide bond</keyword>
<evidence type="ECO:0000256" key="4">
    <source>
        <dbReference type="SAM" id="SignalP"/>
    </source>
</evidence>
<accession>A0A6A7C008</accession>
<dbReference type="FunFam" id="3.40.50.1240:FF:000065">
    <property type="entry name" value="Similar to histidine acid phosphatase"/>
    <property type="match status" value="1"/>
</dbReference>
<dbReference type="OrthoDB" id="6509975at2759"/>
<dbReference type="PANTHER" id="PTHR20963">
    <property type="entry name" value="MULTIPLE INOSITOL POLYPHOSPHATE PHOSPHATASE-RELATED"/>
    <property type="match status" value="1"/>
</dbReference>
<dbReference type="InterPro" id="IPR016274">
    <property type="entry name" value="Histidine_acid_Pase_euk"/>
</dbReference>
<dbReference type="PANTHER" id="PTHR20963:SF14">
    <property type="entry name" value="ACID PHOSPHATASE, PUTATIVE-RELATED"/>
    <property type="match status" value="1"/>
</dbReference>